<proteinExistence type="predicted"/>
<comment type="caution">
    <text evidence="2">The sequence shown here is derived from an EMBL/GenBank/DDBJ whole genome shotgun (WGS) entry which is preliminary data.</text>
</comment>
<evidence type="ECO:0000256" key="1">
    <source>
        <dbReference type="SAM" id="MobiDB-lite"/>
    </source>
</evidence>
<gene>
    <name evidence="2" type="ORF">COB20_14365</name>
</gene>
<evidence type="ECO:0000313" key="3">
    <source>
        <dbReference type="Proteomes" id="UP000218767"/>
    </source>
</evidence>
<sequence>MSLLARHLESNGIITLIIGSAIDIVEHCGVPRYLHNDFPLGNPCGIPYDEAMQLEIVRQALALIENSEQARTTERTLFRWKNDIWREDYALIDDSNREELQQRGERRRKQQTTDKAAGNSRAAMISDT</sequence>
<dbReference type="Proteomes" id="UP000218767">
    <property type="component" value="Unassembled WGS sequence"/>
</dbReference>
<reference evidence="3" key="1">
    <citation type="submission" date="2017-08" db="EMBL/GenBank/DDBJ databases">
        <title>A dynamic microbial community with high functional redundancy inhabits the cold, oxic subseafloor aquifer.</title>
        <authorList>
            <person name="Tully B.J."/>
            <person name="Wheat C.G."/>
            <person name="Glazer B.T."/>
            <person name="Huber J.A."/>
        </authorList>
    </citation>
    <scope>NUCLEOTIDE SEQUENCE [LARGE SCALE GENOMIC DNA]</scope>
</reference>
<evidence type="ECO:0000313" key="2">
    <source>
        <dbReference type="EMBL" id="PCI74837.1"/>
    </source>
</evidence>
<protein>
    <recommendedName>
        <fullName evidence="4">Glycine reductase</fullName>
    </recommendedName>
</protein>
<evidence type="ECO:0008006" key="4">
    <source>
        <dbReference type="Google" id="ProtNLM"/>
    </source>
</evidence>
<name>A0A2A4WYE0_9GAMM</name>
<dbReference type="AlphaFoldDB" id="A0A2A4WYE0"/>
<feature type="region of interest" description="Disordered" evidence="1">
    <location>
        <begin position="96"/>
        <end position="128"/>
    </location>
</feature>
<dbReference type="EMBL" id="NVUL01000091">
    <property type="protein sequence ID" value="PCI74837.1"/>
    <property type="molecule type" value="Genomic_DNA"/>
</dbReference>
<accession>A0A2A4WYE0</accession>
<organism evidence="2 3">
    <name type="scientific">SAR86 cluster bacterium</name>
    <dbReference type="NCBI Taxonomy" id="2030880"/>
    <lineage>
        <taxon>Bacteria</taxon>
        <taxon>Pseudomonadati</taxon>
        <taxon>Pseudomonadota</taxon>
        <taxon>Gammaproteobacteria</taxon>
        <taxon>SAR86 cluster</taxon>
    </lineage>
</organism>